<keyword evidence="1" id="KW-0472">Membrane</keyword>
<reference evidence="2 3" key="1">
    <citation type="submission" date="2016-11" db="EMBL/GenBank/DDBJ databases">
        <authorList>
            <person name="Jaros S."/>
            <person name="Januszkiewicz K."/>
            <person name="Wedrychowicz H."/>
        </authorList>
    </citation>
    <scope>NUCLEOTIDE SEQUENCE [LARGE SCALE GENOMIC DNA]</scope>
    <source>
        <strain evidence="2 3">CGMCC 1.10190</strain>
    </source>
</reference>
<protein>
    <submittedName>
        <fullName evidence="2">Uncharacterized protein</fullName>
    </submittedName>
</protein>
<keyword evidence="1" id="KW-1133">Transmembrane helix</keyword>
<evidence type="ECO:0000256" key="1">
    <source>
        <dbReference type="SAM" id="Phobius"/>
    </source>
</evidence>
<evidence type="ECO:0000313" key="3">
    <source>
        <dbReference type="Proteomes" id="UP000184226"/>
    </source>
</evidence>
<dbReference type="EMBL" id="FQXE01000004">
    <property type="protein sequence ID" value="SHH62431.1"/>
    <property type="molecule type" value="Genomic_DNA"/>
</dbReference>
<keyword evidence="1" id="KW-0812">Transmembrane</keyword>
<gene>
    <name evidence="2" type="ORF">SAMN04488135_1042</name>
</gene>
<name>A0A1M5UHM5_9BURK</name>
<keyword evidence="3" id="KW-1185">Reference proteome</keyword>
<organism evidence="2 3">
    <name type="scientific">Pollutimonas bauzanensis</name>
    <dbReference type="NCBI Taxonomy" id="658167"/>
    <lineage>
        <taxon>Bacteria</taxon>
        <taxon>Pseudomonadati</taxon>
        <taxon>Pseudomonadota</taxon>
        <taxon>Betaproteobacteria</taxon>
        <taxon>Burkholderiales</taxon>
        <taxon>Alcaligenaceae</taxon>
        <taxon>Pollutimonas</taxon>
    </lineage>
</organism>
<accession>A0A1M5UHM5</accession>
<proteinExistence type="predicted"/>
<dbReference type="Proteomes" id="UP000184226">
    <property type="component" value="Unassembled WGS sequence"/>
</dbReference>
<dbReference type="AlphaFoldDB" id="A0A1M5UHM5"/>
<feature type="transmembrane region" description="Helical" evidence="1">
    <location>
        <begin position="82"/>
        <end position="100"/>
    </location>
</feature>
<evidence type="ECO:0000313" key="2">
    <source>
        <dbReference type="EMBL" id="SHH62431.1"/>
    </source>
</evidence>
<sequence>MIWESTTKKDFEIRLDALTKEVRNSAESVALSLILIARDSAHTAWDFVKSNDEKIAQVIAKDYEGGLSAVAGLQSMIKDRRILAGIAVAGAVAASIGAIYEK</sequence>